<dbReference type="InterPro" id="IPR002659">
    <property type="entry name" value="Glyco_trans_31"/>
</dbReference>
<feature type="transmembrane region" description="Helical" evidence="10">
    <location>
        <begin position="38"/>
        <end position="56"/>
    </location>
</feature>
<protein>
    <recommendedName>
        <fullName evidence="10">Hexosyltransferase</fullName>
        <ecNumber evidence="10">2.4.1.-</ecNumber>
    </recommendedName>
</protein>
<comment type="similarity">
    <text evidence="2 10">Belongs to the glycosyltransferase 31 family.</text>
</comment>
<evidence type="ECO:0000256" key="3">
    <source>
        <dbReference type="ARBA" id="ARBA00022676"/>
    </source>
</evidence>
<dbReference type="Proteomes" id="UP000821853">
    <property type="component" value="Unassembled WGS sequence"/>
</dbReference>
<dbReference type="AlphaFoldDB" id="A0A9J6GY56"/>
<dbReference type="EMBL" id="JABSTR010001062">
    <property type="protein sequence ID" value="KAH9383351.1"/>
    <property type="molecule type" value="Genomic_DNA"/>
</dbReference>
<evidence type="ECO:0000256" key="8">
    <source>
        <dbReference type="ARBA" id="ARBA00023034"/>
    </source>
</evidence>
<reference evidence="11 12" key="1">
    <citation type="journal article" date="2020" name="Cell">
        <title>Large-Scale Comparative Analyses of Tick Genomes Elucidate Their Genetic Diversity and Vector Capacities.</title>
        <authorList>
            <consortium name="Tick Genome and Microbiome Consortium (TIGMIC)"/>
            <person name="Jia N."/>
            <person name="Wang J."/>
            <person name="Shi W."/>
            <person name="Du L."/>
            <person name="Sun Y."/>
            <person name="Zhan W."/>
            <person name="Jiang J.F."/>
            <person name="Wang Q."/>
            <person name="Zhang B."/>
            <person name="Ji P."/>
            <person name="Bell-Sakyi L."/>
            <person name="Cui X.M."/>
            <person name="Yuan T.T."/>
            <person name="Jiang B.G."/>
            <person name="Yang W.F."/>
            <person name="Lam T.T."/>
            <person name="Chang Q.C."/>
            <person name="Ding S.J."/>
            <person name="Wang X.J."/>
            <person name="Zhu J.G."/>
            <person name="Ruan X.D."/>
            <person name="Zhao L."/>
            <person name="Wei J.T."/>
            <person name="Ye R.Z."/>
            <person name="Que T.C."/>
            <person name="Du C.H."/>
            <person name="Zhou Y.H."/>
            <person name="Cheng J.X."/>
            <person name="Dai P.F."/>
            <person name="Guo W.B."/>
            <person name="Han X.H."/>
            <person name="Huang E.J."/>
            <person name="Li L.F."/>
            <person name="Wei W."/>
            <person name="Gao Y.C."/>
            <person name="Liu J.Z."/>
            <person name="Shao H.Z."/>
            <person name="Wang X."/>
            <person name="Wang C.C."/>
            <person name="Yang T.C."/>
            <person name="Huo Q.B."/>
            <person name="Li W."/>
            <person name="Chen H.Y."/>
            <person name="Chen S.E."/>
            <person name="Zhou L.G."/>
            <person name="Ni X.B."/>
            <person name="Tian J.H."/>
            <person name="Sheng Y."/>
            <person name="Liu T."/>
            <person name="Pan Y.S."/>
            <person name="Xia L.Y."/>
            <person name="Li J."/>
            <person name="Zhao F."/>
            <person name="Cao W.C."/>
        </authorList>
    </citation>
    <scope>NUCLEOTIDE SEQUENCE [LARGE SCALE GENOMIC DNA]</scope>
    <source>
        <strain evidence="11">HaeL-2018</strain>
    </source>
</reference>
<evidence type="ECO:0000256" key="7">
    <source>
        <dbReference type="ARBA" id="ARBA00022989"/>
    </source>
</evidence>
<evidence type="ECO:0000256" key="5">
    <source>
        <dbReference type="ARBA" id="ARBA00022692"/>
    </source>
</evidence>
<evidence type="ECO:0000256" key="1">
    <source>
        <dbReference type="ARBA" id="ARBA00004323"/>
    </source>
</evidence>
<sequence length="312" mass="34320">MGNAIGPQCLAAGRWAAAVTCSLLASVRRFKIQTRRKAFFLVASATGLLLFPVAFLNTPLGPLLQAIVEPTTRNRSFFIPSSLKLSVAKPNFSETNAKNNSGNERTMPEQSGANKIVFTKRPLGPNAMMERNGDVTAYTMDSARPGGEELYSMPLSSVNHIFITPKFRKATSPNATSNVSATVTPTAISVKQNSRDKPTKEFGWKVKCACVTSLRVLYYVHTAPENTQRRQLLRSTIGNREVAAFVNSSLVFFVGTTPDLKLREEVHTEAEEEGDVVELDFLDTYRNLTHKFIGATKWLKANQCLNSLNALS</sequence>
<keyword evidence="9 10" id="KW-0472">Membrane</keyword>
<dbReference type="Pfam" id="PF01762">
    <property type="entry name" value="Galactosyl_T"/>
    <property type="match status" value="1"/>
</dbReference>
<keyword evidence="7 10" id="KW-1133">Transmembrane helix</keyword>
<keyword evidence="4" id="KW-0808">Transferase</keyword>
<accession>A0A9J6GY56</accession>
<keyword evidence="8 10" id="KW-0333">Golgi apparatus</keyword>
<evidence type="ECO:0000256" key="2">
    <source>
        <dbReference type="ARBA" id="ARBA00008661"/>
    </source>
</evidence>
<name>A0A9J6GY56_HAELO</name>
<organism evidence="11 12">
    <name type="scientific">Haemaphysalis longicornis</name>
    <name type="common">Bush tick</name>
    <dbReference type="NCBI Taxonomy" id="44386"/>
    <lineage>
        <taxon>Eukaryota</taxon>
        <taxon>Metazoa</taxon>
        <taxon>Ecdysozoa</taxon>
        <taxon>Arthropoda</taxon>
        <taxon>Chelicerata</taxon>
        <taxon>Arachnida</taxon>
        <taxon>Acari</taxon>
        <taxon>Parasitiformes</taxon>
        <taxon>Ixodida</taxon>
        <taxon>Ixodoidea</taxon>
        <taxon>Ixodidae</taxon>
        <taxon>Haemaphysalinae</taxon>
        <taxon>Haemaphysalis</taxon>
    </lineage>
</organism>
<dbReference type="GO" id="GO:0016758">
    <property type="term" value="F:hexosyltransferase activity"/>
    <property type="evidence" value="ECO:0007669"/>
    <property type="project" value="InterPro"/>
</dbReference>
<gene>
    <name evidence="11" type="ORF">HPB48_024566</name>
</gene>
<keyword evidence="5 10" id="KW-0812">Transmembrane</keyword>
<dbReference type="PANTHER" id="PTHR11214:SF376">
    <property type="entry name" value="HEXOSYLTRANSFERASE"/>
    <property type="match status" value="1"/>
</dbReference>
<dbReference type="GO" id="GO:0006493">
    <property type="term" value="P:protein O-linked glycosylation"/>
    <property type="evidence" value="ECO:0007669"/>
    <property type="project" value="TreeGrafter"/>
</dbReference>
<dbReference type="VEuPathDB" id="VectorBase:HLOH_053752"/>
<keyword evidence="3 10" id="KW-0328">Glycosyltransferase</keyword>
<evidence type="ECO:0000313" key="11">
    <source>
        <dbReference type="EMBL" id="KAH9383351.1"/>
    </source>
</evidence>
<dbReference type="OrthoDB" id="115198at2759"/>
<dbReference type="PANTHER" id="PTHR11214">
    <property type="entry name" value="BETA-1,3-N-ACETYLGLUCOSAMINYLTRANSFERASE"/>
    <property type="match status" value="1"/>
</dbReference>
<dbReference type="GO" id="GO:0000139">
    <property type="term" value="C:Golgi membrane"/>
    <property type="evidence" value="ECO:0007669"/>
    <property type="project" value="UniProtKB-SubCell"/>
</dbReference>
<keyword evidence="6 10" id="KW-0735">Signal-anchor</keyword>
<proteinExistence type="inferred from homology"/>
<evidence type="ECO:0000313" key="12">
    <source>
        <dbReference type="Proteomes" id="UP000821853"/>
    </source>
</evidence>
<keyword evidence="12" id="KW-1185">Reference proteome</keyword>
<evidence type="ECO:0000256" key="4">
    <source>
        <dbReference type="ARBA" id="ARBA00022679"/>
    </source>
</evidence>
<comment type="subcellular location">
    <subcellularLocation>
        <location evidence="1 10">Golgi apparatus membrane</location>
        <topology evidence="1 10">Single-pass type II membrane protein</topology>
    </subcellularLocation>
</comment>
<comment type="caution">
    <text evidence="11">The sequence shown here is derived from an EMBL/GenBank/DDBJ whole genome shotgun (WGS) entry which is preliminary data.</text>
</comment>
<evidence type="ECO:0000256" key="6">
    <source>
        <dbReference type="ARBA" id="ARBA00022968"/>
    </source>
</evidence>
<evidence type="ECO:0000256" key="9">
    <source>
        <dbReference type="ARBA" id="ARBA00023136"/>
    </source>
</evidence>
<dbReference type="EC" id="2.4.1.-" evidence="10"/>
<evidence type="ECO:0000256" key="10">
    <source>
        <dbReference type="RuleBase" id="RU363063"/>
    </source>
</evidence>